<feature type="non-terminal residue" evidence="1">
    <location>
        <position position="1"/>
    </location>
</feature>
<organism evidence="1">
    <name type="scientific">Alectorobius mimon</name>
    <dbReference type="NCBI Taxonomy" id="360319"/>
    <lineage>
        <taxon>Eukaryota</taxon>
        <taxon>Metazoa</taxon>
        <taxon>Ecdysozoa</taxon>
        <taxon>Arthropoda</taxon>
        <taxon>Chelicerata</taxon>
        <taxon>Arachnida</taxon>
        <taxon>Acari</taxon>
        <taxon>Parasitiformes</taxon>
        <taxon>Ixodida</taxon>
        <taxon>Ixodoidea</taxon>
        <taxon>Argasidae</taxon>
        <taxon>Ornithodorinae</taxon>
        <taxon>Alectorobius</taxon>
    </lineage>
</organism>
<evidence type="ECO:0000313" key="1">
    <source>
        <dbReference type="EMBL" id="JAR86396.1"/>
    </source>
</evidence>
<protein>
    <submittedName>
        <fullName evidence="1">E3 ubiquitin protein ligase smurf2 like</fullName>
    </submittedName>
</protein>
<dbReference type="EMBL" id="GEIB01002085">
    <property type="protein sequence ID" value="JAR86396.1"/>
    <property type="molecule type" value="Transcribed_RNA"/>
</dbReference>
<dbReference type="AlphaFoldDB" id="A0A147B6I6"/>
<feature type="non-terminal residue" evidence="1">
    <location>
        <position position="192"/>
    </location>
</feature>
<sequence length="192" mass="20883">EGVVQDVRDVVLKHPGERTVKVRVNSFNVIQSNGFVEEHLVERQSEAPINIVAVEHSQTNHTPHKVEIGQVFGIDRGVWVDLQRVDVVTSILEQAIVRVEHLMGQQVQPFPGHSTIVEAFLPTELDHEPLLEILGTHLHYQSVGLLKKCPRVTLPGDSDPTGAGPSEAPGAVLSASVPGPVCTWAEGRARAT</sequence>
<proteinExistence type="predicted"/>
<reference evidence="1" key="1">
    <citation type="submission" date="2016-03" db="EMBL/GenBank/DDBJ databases">
        <title>Gut transcriptome analysis on engorged females of Ornithodoros mimon (Acari: Argasidae) and phylogenetic inferences of soft ticks.</title>
        <authorList>
            <person name="Landulfo G.A."/>
            <person name="Giovanni D."/>
            <person name="Carvalho E."/>
            <person name="Junqueira-de-Azevedo I."/>
            <person name="Patane J."/>
            <person name="Mendoca R."/>
            <person name="Barros-Battesti D."/>
        </authorList>
    </citation>
    <scope>NUCLEOTIDE SEQUENCE</scope>
    <source>
        <strain evidence="1">Females</strain>
        <tissue evidence="1">Gut</tissue>
    </source>
</reference>
<accession>A0A147B6I6</accession>
<name>A0A147B6I6_9ACAR</name>